<gene>
    <name evidence="2" type="ORF">V3851_14820</name>
</gene>
<keyword evidence="3" id="KW-1185">Reference proteome</keyword>
<organism evidence="2 3">
    <name type="scientific">Paenibacillus haidiansis</name>
    <dbReference type="NCBI Taxonomy" id="1574488"/>
    <lineage>
        <taxon>Bacteria</taxon>
        <taxon>Bacillati</taxon>
        <taxon>Bacillota</taxon>
        <taxon>Bacilli</taxon>
        <taxon>Bacillales</taxon>
        <taxon>Paenibacillaceae</taxon>
        <taxon>Paenibacillus</taxon>
    </lineage>
</organism>
<name>A0ABU7VUR6_9BACL</name>
<evidence type="ECO:0000256" key="1">
    <source>
        <dbReference type="SAM" id="MobiDB-lite"/>
    </source>
</evidence>
<accession>A0ABU7VUR6</accession>
<sequence>MAKSKALKMRQKRVREGKRNPEESRSPFAFTDMRTRKTKTKTELMNSTKHKNRVSYYGEDGSFLFIPSCSGSGLFAMANKISNFSRGTDLSSV</sequence>
<reference evidence="2 3" key="1">
    <citation type="submission" date="2024-02" db="EMBL/GenBank/DDBJ databases">
        <title>A nitrogen-fixing paenibacillus bacterium.</title>
        <authorList>
            <person name="Zhang W.L."/>
            <person name="Chen S.F."/>
        </authorList>
    </citation>
    <scope>NUCLEOTIDE SEQUENCE [LARGE SCALE GENOMIC DNA]</scope>
    <source>
        <strain evidence="2 3">M1</strain>
    </source>
</reference>
<comment type="caution">
    <text evidence="2">The sequence shown here is derived from an EMBL/GenBank/DDBJ whole genome shotgun (WGS) entry which is preliminary data.</text>
</comment>
<feature type="compositionally biased region" description="Basic residues" evidence="1">
    <location>
        <begin position="1"/>
        <end position="16"/>
    </location>
</feature>
<dbReference type="Proteomes" id="UP001306950">
    <property type="component" value="Unassembled WGS sequence"/>
</dbReference>
<feature type="region of interest" description="Disordered" evidence="1">
    <location>
        <begin position="1"/>
        <end position="29"/>
    </location>
</feature>
<proteinExistence type="predicted"/>
<evidence type="ECO:0000313" key="3">
    <source>
        <dbReference type="Proteomes" id="UP001306950"/>
    </source>
</evidence>
<dbReference type="EMBL" id="JAZHPZ010000006">
    <property type="protein sequence ID" value="MEF2967108.1"/>
    <property type="molecule type" value="Genomic_DNA"/>
</dbReference>
<protein>
    <submittedName>
        <fullName evidence="2">Uncharacterized protein</fullName>
    </submittedName>
</protein>
<evidence type="ECO:0000313" key="2">
    <source>
        <dbReference type="EMBL" id="MEF2967108.1"/>
    </source>
</evidence>